<proteinExistence type="predicted"/>
<dbReference type="Proteomes" id="UP000186112">
    <property type="component" value="Unassembled WGS sequence"/>
</dbReference>
<keyword evidence="2" id="KW-1185">Reference proteome</keyword>
<name>A0A1U7M558_TISCR</name>
<dbReference type="AlphaFoldDB" id="A0A1U7M558"/>
<dbReference type="RefSeq" id="WP_158016487.1">
    <property type="nucleotide sequence ID" value="NZ_LTDM01000031.1"/>
</dbReference>
<accession>A0A1U7M558</accession>
<dbReference type="EMBL" id="LTDM01000031">
    <property type="protein sequence ID" value="OLS02390.1"/>
    <property type="molecule type" value="Genomic_DNA"/>
</dbReference>
<evidence type="ECO:0000313" key="2">
    <source>
        <dbReference type="Proteomes" id="UP000186112"/>
    </source>
</evidence>
<sequence length="55" mass="6483">MVSVDPIRDPKKIDSVKIYLKENNIRDYTMFVVGINVALRELILKNILNYIDIKF</sequence>
<gene>
    <name evidence="1" type="ORF">TICRE_16310</name>
</gene>
<reference evidence="1 2" key="1">
    <citation type="submission" date="2016-02" db="EMBL/GenBank/DDBJ databases">
        <title>Genome sequence of Tissierella creatinophila DSM 6911.</title>
        <authorList>
            <person name="Poehlein A."/>
            <person name="Daniel R."/>
        </authorList>
    </citation>
    <scope>NUCLEOTIDE SEQUENCE [LARGE SCALE GENOMIC DNA]</scope>
    <source>
        <strain evidence="1 2">DSM 6911</strain>
    </source>
</reference>
<evidence type="ECO:0000313" key="1">
    <source>
        <dbReference type="EMBL" id="OLS02390.1"/>
    </source>
</evidence>
<organism evidence="1 2">
    <name type="scientific">Tissierella creatinophila DSM 6911</name>
    <dbReference type="NCBI Taxonomy" id="1123403"/>
    <lineage>
        <taxon>Bacteria</taxon>
        <taxon>Bacillati</taxon>
        <taxon>Bacillota</taxon>
        <taxon>Tissierellia</taxon>
        <taxon>Tissierellales</taxon>
        <taxon>Tissierellaceae</taxon>
        <taxon>Tissierella</taxon>
    </lineage>
</organism>
<protein>
    <submittedName>
        <fullName evidence="1">Uncharacterized protein</fullName>
    </submittedName>
</protein>
<dbReference type="OrthoDB" id="9788852at2"/>
<comment type="caution">
    <text evidence="1">The sequence shown here is derived from an EMBL/GenBank/DDBJ whole genome shotgun (WGS) entry which is preliminary data.</text>
</comment>